<feature type="transmembrane region" description="Helical" evidence="8">
    <location>
        <begin position="771"/>
        <end position="795"/>
    </location>
</feature>
<reference evidence="11" key="3">
    <citation type="submission" date="2025-09" db="UniProtKB">
        <authorList>
            <consortium name="Ensembl"/>
        </authorList>
    </citation>
    <scope>IDENTIFICATION</scope>
    <source>
        <strain evidence="11">Glennie</strain>
    </source>
</reference>
<feature type="signal peptide" evidence="9">
    <location>
        <begin position="1"/>
        <end position="25"/>
    </location>
</feature>
<dbReference type="Proteomes" id="UP000002279">
    <property type="component" value="Chromosome X1"/>
</dbReference>
<feature type="region of interest" description="Disordered" evidence="7">
    <location>
        <begin position="54"/>
        <end position="164"/>
    </location>
</feature>
<dbReference type="InterPro" id="IPR059081">
    <property type="entry name" value="PRRT3-4"/>
</dbReference>
<feature type="region of interest" description="Disordered" evidence="7">
    <location>
        <begin position="258"/>
        <end position="294"/>
    </location>
</feature>
<feature type="region of interest" description="Disordered" evidence="7">
    <location>
        <begin position="1081"/>
        <end position="1148"/>
    </location>
</feature>
<dbReference type="FunCoup" id="A0A6I8NQ82">
    <property type="interactions" value="107"/>
</dbReference>
<keyword evidence="4 9" id="KW-0732">Signal</keyword>
<keyword evidence="5 8" id="KW-1133">Transmembrane helix</keyword>
<feature type="region of interest" description="Disordered" evidence="7">
    <location>
        <begin position="827"/>
        <end position="848"/>
    </location>
</feature>
<feature type="compositionally biased region" description="Polar residues" evidence="7">
    <location>
        <begin position="187"/>
        <end position="198"/>
    </location>
</feature>
<feature type="compositionally biased region" description="Polar residues" evidence="7">
    <location>
        <begin position="448"/>
        <end position="457"/>
    </location>
</feature>
<feature type="transmembrane region" description="Helical" evidence="8">
    <location>
        <begin position="801"/>
        <end position="821"/>
    </location>
</feature>
<evidence type="ECO:0000256" key="8">
    <source>
        <dbReference type="SAM" id="Phobius"/>
    </source>
</evidence>
<feature type="compositionally biased region" description="Low complexity" evidence="7">
    <location>
        <begin position="412"/>
        <end position="447"/>
    </location>
</feature>
<feature type="compositionally biased region" description="Low complexity" evidence="7">
    <location>
        <begin position="88"/>
        <end position="105"/>
    </location>
</feature>
<evidence type="ECO:0000256" key="5">
    <source>
        <dbReference type="ARBA" id="ARBA00022989"/>
    </source>
</evidence>
<feature type="region of interest" description="Disordered" evidence="7">
    <location>
        <begin position="977"/>
        <end position="1019"/>
    </location>
</feature>
<dbReference type="GeneTree" id="ENSGT00730000111360"/>
<gene>
    <name evidence="11" type="primary">PRRT3</name>
</gene>
<evidence type="ECO:0000256" key="2">
    <source>
        <dbReference type="ARBA" id="ARBA00022553"/>
    </source>
</evidence>
<proteinExistence type="predicted"/>
<dbReference type="Bgee" id="ENSOANG00000042375">
    <property type="expression patterns" value="Expressed in brain and 3 other cell types or tissues"/>
</dbReference>
<feature type="chain" id="PRO_5026259818" description="Proline-rich transmembrane protein 3/4 domain-containing protein" evidence="9">
    <location>
        <begin position="26"/>
        <end position="1228"/>
    </location>
</feature>
<keyword evidence="12" id="KW-1185">Reference proteome</keyword>
<evidence type="ECO:0000256" key="9">
    <source>
        <dbReference type="SAM" id="SignalP"/>
    </source>
</evidence>
<sequence length="1228" mass="128651">MAPASQLSLWSLLLMPTLLPGTACSGQLFDQPEGSEHSTSLGQLLVPGPRGALAGLYSQEEDPGEVPATEHPPATVEKPRWRLRDTNGLSPAGSPSSQGSGKGTPTAWAQHQPGAPRNDSDLPALASPPPSEVELVLQSARVAPGQSSRVGGIGPGTHQRQLGPGLIPAPGTMGPVSPTVQNLHVRTQTAEALSSQRGTGPPRSDKTSAPEPSPLYSQSSPREIHREIRPGRLEAWTLSPQLNVFTSSGGALRTYSSTASFTSTGTPELGTGKGGPAETASGSEAREKENPGEQTLLANQIPTVVSHRELRFASSSGGPWMRGALVSAAPTTRLSYFLLSDGNPTTPRQEISQDQMRITLDRAGQGTQNLAVGSHSTSQAPWVTTAQSVPDAFTTALNPKGPSPSSRAEAFPLPRLSSSRPLHSSRATRGPTYSPGSTSQPGPTPSQHLSSPPSQKPSLEPPVRAWTEARWSRQISPWRPLLGSGPERAFPATSSLQPILSSSELPPAPPHTSTVALVSPGQELDPGTETMEGEPISPQRMRGAVEPPSPPNATTSPSTSAPNLATLAPESPGTRLPAETRPGPRRDQSRPPQPPARSPAPSTTSRRGLIKVTTQRGPRPPAPAASSPSPGCEAGREGCGAPPADETLLRWGPLRRRLSFAWELHVYGAGALFLLLALVALLSLFGAAALRVPARRHVLAADALLLGAGLLRALFLLVDPYGARDRLGARVRAALYNLPFPLLVTAFGILVLVGLRGAGPRAPLPPRWRRPSLLGALGAAHVTALLAVDLLSPLLRPPVHLVVHGLSCAWAAGLALGALLFHLRPPPPPPAGEEEGPEDGLEGPGRLRPPGLGPASRALAAGGVLGLLDSGLHLGAALWLYPPLGPAGRFSWPWWVVQFWLRLVELAWACTLSFVAARASCQGGGRADHTCWTKLLRYACPPGKSEVPEYPNNCYDRAGGAGAERAGTDVGKSLLRNAAESGPPRAPGDSGEPRAGRLFSSPAGSGLSPKYPTVAPGRSHSSVCLEKTSGLSLSELDLRPPSPINLSRSIDEALFREHLVRDSVFLCSSLQFPGRLARRDSRSSLQEGSAASPAGAPPLAPPRLRQRRCSDPDRPGGLGGPARCSSLADVRGPAPPPDATASGSSLDSFSKGSLKISWNPWRHGLSSLESLPLDELPSTVQLLPAEREPTAVPGPGETGDPDREARRSFLALSKQVDSRSDSSETIEL</sequence>
<feature type="compositionally biased region" description="Polar residues" evidence="7">
    <location>
        <begin position="492"/>
        <end position="504"/>
    </location>
</feature>
<protein>
    <recommendedName>
        <fullName evidence="10">Proline-rich transmembrane protein 3/4 domain-containing protein</fullName>
    </recommendedName>
</protein>
<feature type="region of interest" description="Disordered" evidence="7">
    <location>
        <begin position="1179"/>
        <end position="1228"/>
    </location>
</feature>
<feature type="domain" description="Proline-rich transmembrane protein 3/4" evidence="10">
    <location>
        <begin position="642"/>
        <end position="940"/>
    </location>
</feature>
<evidence type="ECO:0000256" key="7">
    <source>
        <dbReference type="SAM" id="MobiDB-lite"/>
    </source>
</evidence>
<reference evidence="11" key="2">
    <citation type="submission" date="2025-08" db="UniProtKB">
        <authorList>
            <consortium name="Ensembl"/>
        </authorList>
    </citation>
    <scope>IDENTIFICATION</scope>
    <source>
        <strain evidence="11">Glennie</strain>
    </source>
</reference>
<dbReference type="InParanoid" id="A0A6I8NQ82"/>
<evidence type="ECO:0000259" key="10">
    <source>
        <dbReference type="Pfam" id="PF25987"/>
    </source>
</evidence>
<dbReference type="Ensembl" id="ENSOANT00000075771.1">
    <property type="protein sequence ID" value="ENSOANP00000042753.1"/>
    <property type="gene ID" value="ENSOANG00000042375.1"/>
</dbReference>
<dbReference type="PANTHER" id="PTHR47400:SF1">
    <property type="entry name" value="PROLINE-RICH TRANSMEMBRANE PROTEIN 3"/>
    <property type="match status" value="1"/>
</dbReference>
<keyword evidence="2" id="KW-0597">Phosphoprotein</keyword>
<dbReference type="AlphaFoldDB" id="A0A6I8NQ82"/>
<evidence type="ECO:0000256" key="4">
    <source>
        <dbReference type="ARBA" id="ARBA00022729"/>
    </source>
</evidence>
<evidence type="ECO:0000256" key="1">
    <source>
        <dbReference type="ARBA" id="ARBA00004141"/>
    </source>
</evidence>
<evidence type="ECO:0000256" key="6">
    <source>
        <dbReference type="ARBA" id="ARBA00023136"/>
    </source>
</evidence>
<name>A0A6I8NQ82_ORNAN</name>
<feature type="transmembrane region" description="Helical" evidence="8">
    <location>
        <begin position="738"/>
        <end position="759"/>
    </location>
</feature>
<keyword evidence="3 8" id="KW-0812">Transmembrane</keyword>
<evidence type="ECO:0000313" key="12">
    <source>
        <dbReference type="Proteomes" id="UP000002279"/>
    </source>
</evidence>
<feature type="transmembrane region" description="Helical" evidence="8">
    <location>
        <begin position="664"/>
        <end position="686"/>
    </location>
</feature>
<feature type="region of interest" description="Disordered" evidence="7">
    <location>
        <begin position="396"/>
        <end position="462"/>
    </location>
</feature>
<evidence type="ECO:0000256" key="3">
    <source>
        <dbReference type="ARBA" id="ARBA00022692"/>
    </source>
</evidence>
<reference evidence="11 12" key="1">
    <citation type="journal article" date="2008" name="Nature">
        <title>Genome analysis of the platypus reveals unique signatures of evolution.</title>
        <authorList>
            <person name="Warren W.C."/>
            <person name="Hillier L.W."/>
            <person name="Marshall Graves J.A."/>
            <person name="Birney E."/>
            <person name="Ponting C.P."/>
            <person name="Grutzner F."/>
            <person name="Belov K."/>
            <person name="Miller W."/>
            <person name="Clarke L."/>
            <person name="Chinwalla A.T."/>
            <person name="Yang S.P."/>
            <person name="Heger A."/>
            <person name="Locke D.P."/>
            <person name="Miethke P."/>
            <person name="Waters P.D."/>
            <person name="Veyrunes F."/>
            <person name="Fulton L."/>
            <person name="Fulton B."/>
            <person name="Graves T."/>
            <person name="Wallis J."/>
            <person name="Puente X.S."/>
            <person name="Lopez-Otin C."/>
            <person name="Ordonez G.R."/>
            <person name="Eichler E.E."/>
            <person name="Chen L."/>
            <person name="Cheng Z."/>
            <person name="Deakin J.E."/>
            <person name="Alsop A."/>
            <person name="Thompson K."/>
            <person name="Kirby P."/>
            <person name="Papenfuss A.T."/>
            <person name="Wakefield M.J."/>
            <person name="Olender T."/>
            <person name="Lancet D."/>
            <person name="Huttley G.A."/>
            <person name="Smit A.F."/>
            <person name="Pask A."/>
            <person name="Temple-Smith P."/>
            <person name="Batzer M.A."/>
            <person name="Walker J.A."/>
            <person name="Konkel M.K."/>
            <person name="Harris R.S."/>
            <person name="Whittington C.M."/>
            <person name="Wong E.S."/>
            <person name="Gemmell N.J."/>
            <person name="Buschiazzo E."/>
            <person name="Vargas Jentzsch I.M."/>
            <person name="Merkel A."/>
            <person name="Schmitz J."/>
            <person name="Zemann A."/>
            <person name="Churakov G."/>
            <person name="Kriegs J.O."/>
            <person name="Brosius J."/>
            <person name="Murchison E.P."/>
            <person name="Sachidanandam R."/>
            <person name="Smith C."/>
            <person name="Hannon G.J."/>
            <person name="Tsend-Ayush E."/>
            <person name="McMillan D."/>
            <person name="Attenborough R."/>
            <person name="Rens W."/>
            <person name="Ferguson-Smith M."/>
            <person name="Lefevre C.M."/>
            <person name="Sharp J.A."/>
            <person name="Nicholas K.R."/>
            <person name="Ray D.A."/>
            <person name="Kube M."/>
            <person name="Reinhardt R."/>
            <person name="Pringle T.H."/>
            <person name="Taylor J."/>
            <person name="Jones R.C."/>
            <person name="Nixon B."/>
            <person name="Dacheux J.L."/>
            <person name="Niwa H."/>
            <person name="Sekita Y."/>
            <person name="Huang X."/>
            <person name="Stark A."/>
            <person name="Kheradpour P."/>
            <person name="Kellis M."/>
            <person name="Flicek P."/>
            <person name="Chen Y."/>
            <person name="Webber C."/>
            <person name="Hardison R."/>
            <person name="Nelson J."/>
            <person name="Hallsworth-Pepin K."/>
            <person name="Delehaunty K."/>
            <person name="Markovic C."/>
            <person name="Minx P."/>
            <person name="Feng Y."/>
            <person name="Kremitzki C."/>
            <person name="Mitreva M."/>
            <person name="Glasscock J."/>
            <person name="Wylie T."/>
            <person name="Wohldmann P."/>
            <person name="Thiru P."/>
            <person name="Nhan M.N."/>
            <person name="Pohl C.S."/>
            <person name="Smith S.M."/>
            <person name="Hou S."/>
            <person name="Nefedov M."/>
            <person name="de Jong P.J."/>
            <person name="Renfree M.B."/>
            <person name="Mardis E.R."/>
            <person name="Wilson R.K."/>
        </authorList>
    </citation>
    <scope>NUCLEOTIDE SEQUENCE [LARGE SCALE GENOMIC DNA]</scope>
    <source>
        <strain evidence="11 12">Glennie</strain>
    </source>
</reference>
<feature type="region of interest" description="Disordered" evidence="7">
    <location>
        <begin position="477"/>
        <end position="640"/>
    </location>
</feature>
<dbReference type="InterPro" id="IPR043242">
    <property type="entry name" value="PRRT3"/>
</dbReference>
<dbReference type="OMA" id="TTASEDW"/>
<dbReference type="PANTHER" id="PTHR47400">
    <property type="entry name" value="PROLINE-RICH TRANSMEMBRANE PROTEIN 3"/>
    <property type="match status" value="1"/>
</dbReference>
<feature type="region of interest" description="Disordered" evidence="7">
    <location>
        <begin position="187"/>
        <end position="224"/>
    </location>
</feature>
<feature type="compositionally biased region" description="Low complexity" evidence="7">
    <location>
        <begin position="552"/>
        <end position="563"/>
    </location>
</feature>
<accession>A0A6I8NQ82</accession>
<keyword evidence="6 8" id="KW-0472">Membrane</keyword>
<feature type="compositionally biased region" description="Acidic residues" evidence="7">
    <location>
        <begin position="832"/>
        <end position="841"/>
    </location>
</feature>
<evidence type="ECO:0000313" key="11">
    <source>
        <dbReference type="Ensembl" id="ENSOANP00000042753.1"/>
    </source>
</evidence>
<organism evidence="11 12">
    <name type="scientific">Ornithorhynchus anatinus</name>
    <name type="common">Duckbill platypus</name>
    <dbReference type="NCBI Taxonomy" id="9258"/>
    <lineage>
        <taxon>Eukaryota</taxon>
        <taxon>Metazoa</taxon>
        <taxon>Chordata</taxon>
        <taxon>Craniata</taxon>
        <taxon>Vertebrata</taxon>
        <taxon>Euteleostomi</taxon>
        <taxon>Mammalia</taxon>
        <taxon>Monotremata</taxon>
        <taxon>Ornithorhynchidae</taxon>
        <taxon>Ornithorhynchus</taxon>
    </lineage>
</organism>
<comment type="subcellular location">
    <subcellularLocation>
        <location evidence="1">Membrane</location>
        <topology evidence="1">Multi-pass membrane protein</topology>
    </subcellularLocation>
</comment>
<dbReference type="Pfam" id="PF25987">
    <property type="entry name" value="PRRT3"/>
    <property type="match status" value="1"/>
</dbReference>